<evidence type="ECO:0000313" key="13">
    <source>
        <dbReference type="EMBL" id="RZF22155.1"/>
    </source>
</evidence>
<feature type="transmembrane region" description="Helical" evidence="11">
    <location>
        <begin position="491"/>
        <end position="509"/>
    </location>
</feature>
<sequence length="516" mass="58034">MLEKVVIFILFLGPLVFFHELGHFLFARLFGVRVEVFSIGFGPKLFKWKKGDTEYAFSAIPLGGYVKMYGDDPFNKDGVPEEERKYSFIHKKKWQRFWIVFGGPLANFILAFFIFFALFLTGEKVPEIKIGNVTTESKFYKLGFRSGDIVNKVNEHRITSPSDIVLESDGHIHSITVNRLGESKEVSVDMKPEQFFQELVNYPPFLLLPIVKSKNGDIFLISNSNKPSTKYSLEELSINTQKVYVFPVKSIDSETNKPIFDKNAKVVREIEVSGDLKESLVANDLYPMDLIIKSVQMKSPADKAGLLAGDIITNVGGERVYSFDRLRGRIQDTDGAASLKVIRNGKLKDFQITPEVKTQGDETVKLIGVYSYGIYAPGRYVTTEPMNFFSAIPRSFYRTWDGVVKTFEGFKKLITAEVSLKNIGGPLSIGKVASDSFNTSISYFFQLMALISINLGVINLFPIPVLDGGHIVFLILEAINGGPLSRRKLEIAQQFGLSVLLLLMIGALFNDFTRFF</sequence>
<dbReference type="CDD" id="cd23081">
    <property type="entry name" value="cpPDZ_EcRseP-like"/>
    <property type="match status" value="1"/>
</dbReference>
<feature type="domain" description="PDZ" evidence="12">
    <location>
        <begin position="290"/>
        <end position="345"/>
    </location>
</feature>
<evidence type="ECO:0000256" key="5">
    <source>
        <dbReference type="ARBA" id="ARBA00022692"/>
    </source>
</evidence>
<dbReference type="EMBL" id="QDKL01000002">
    <property type="protein sequence ID" value="RZF22155.1"/>
    <property type="molecule type" value="Genomic_DNA"/>
</dbReference>
<dbReference type="InterPro" id="IPR001478">
    <property type="entry name" value="PDZ"/>
</dbReference>
<gene>
    <name evidence="13" type="primary">rseP</name>
    <name evidence="13" type="ORF">DAY19_10765</name>
</gene>
<dbReference type="PROSITE" id="PS50106">
    <property type="entry name" value="PDZ"/>
    <property type="match status" value="1"/>
</dbReference>
<organism evidence="13 14">
    <name type="scientific">Halobacteriovorax vibrionivorans</name>
    <dbReference type="NCBI Taxonomy" id="2152716"/>
    <lineage>
        <taxon>Bacteria</taxon>
        <taxon>Pseudomonadati</taxon>
        <taxon>Bdellovibrionota</taxon>
        <taxon>Bacteriovoracia</taxon>
        <taxon>Bacteriovoracales</taxon>
        <taxon>Halobacteriovoraceae</taxon>
        <taxon>Halobacteriovorax</taxon>
    </lineage>
</organism>
<dbReference type="Pfam" id="PF17820">
    <property type="entry name" value="PDZ_6"/>
    <property type="match status" value="1"/>
</dbReference>
<dbReference type="InterPro" id="IPR041489">
    <property type="entry name" value="PDZ_6"/>
</dbReference>
<evidence type="ECO:0000256" key="4">
    <source>
        <dbReference type="ARBA" id="ARBA00022670"/>
    </source>
</evidence>
<evidence type="ECO:0000256" key="6">
    <source>
        <dbReference type="ARBA" id="ARBA00022801"/>
    </source>
</evidence>
<evidence type="ECO:0000256" key="3">
    <source>
        <dbReference type="ARBA" id="ARBA00007931"/>
    </source>
</evidence>
<keyword evidence="4" id="KW-0645">Protease</keyword>
<keyword evidence="7" id="KW-0862">Zinc</keyword>
<dbReference type="GO" id="GO:0008237">
    <property type="term" value="F:metallopeptidase activity"/>
    <property type="evidence" value="ECO:0007669"/>
    <property type="project" value="UniProtKB-KW"/>
</dbReference>
<evidence type="ECO:0000256" key="11">
    <source>
        <dbReference type="SAM" id="Phobius"/>
    </source>
</evidence>
<dbReference type="RefSeq" id="WP_115362252.1">
    <property type="nucleotide sequence ID" value="NZ_QDKL01000002.1"/>
</dbReference>
<keyword evidence="8 11" id="KW-1133">Transmembrane helix</keyword>
<feature type="transmembrane region" description="Helical" evidence="11">
    <location>
        <begin position="97"/>
        <end position="120"/>
    </location>
</feature>
<dbReference type="InterPro" id="IPR008915">
    <property type="entry name" value="Peptidase_M50"/>
</dbReference>
<dbReference type="PANTHER" id="PTHR42837:SF2">
    <property type="entry name" value="MEMBRANE METALLOPROTEASE ARASP2, CHLOROPLASTIC-RELATED"/>
    <property type="match status" value="1"/>
</dbReference>
<evidence type="ECO:0000313" key="14">
    <source>
        <dbReference type="Proteomes" id="UP000443582"/>
    </source>
</evidence>
<keyword evidence="9 13" id="KW-0482">Metalloprotease</keyword>
<dbReference type="CDD" id="cd06163">
    <property type="entry name" value="S2P-M50_PDZ_RseP-like"/>
    <property type="match status" value="2"/>
</dbReference>
<evidence type="ECO:0000256" key="10">
    <source>
        <dbReference type="ARBA" id="ARBA00023136"/>
    </source>
</evidence>
<comment type="subcellular location">
    <subcellularLocation>
        <location evidence="2">Membrane</location>
        <topology evidence="2">Multi-pass membrane protein</topology>
    </subcellularLocation>
</comment>
<accession>A0ABY0IHY0</accession>
<dbReference type="InterPro" id="IPR004387">
    <property type="entry name" value="Pept_M50_Zn"/>
</dbReference>
<dbReference type="NCBIfam" id="TIGR00054">
    <property type="entry name" value="RIP metalloprotease RseP"/>
    <property type="match status" value="2"/>
</dbReference>
<dbReference type="InterPro" id="IPR036034">
    <property type="entry name" value="PDZ_sf"/>
</dbReference>
<evidence type="ECO:0000256" key="2">
    <source>
        <dbReference type="ARBA" id="ARBA00004141"/>
    </source>
</evidence>
<keyword evidence="6" id="KW-0378">Hydrolase</keyword>
<keyword evidence="10 11" id="KW-0472">Membrane</keyword>
<dbReference type="Gene3D" id="2.30.42.10">
    <property type="match status" value="2"/>
</dbReference>
<dbReference type="SMART" id="SM00228">
    <property type="entry name" value="PDZ"/>
    <property type="match status" value="2"/>
</dbReference>
<keyword evidence="14" id="KW-1185">Reference proteome</keyword>
<reference evidence="14" key="1">
    <citation type="journal article" date="2019" name="Int. J. Syst. Evol. Microbiol.">
        <title>Halobacteriovorax valvorus sp. nov., a novel prokaryotic predator isolated from coastal seawater of China.</title>
        <authorList>
            <person name="Chen M.-X."/>
        </authorList>
    </citation>
    <scope>NUCLEOTIDE SEQUENCE [LARGE SCALE GENOMIC DNA]</scope>
    <source>
        <strain evidence="14">BL9</strain>
    </source>
</reference>
<protein>
    <submittedName>
        <fullName evidence="13">RIP metalloprotease RseP</fullName>
    </submittedName>
</protein>
<dbReference type="Pfam" id="PF02163">
    <property type="entry name" value="Peptidase_M50"/>
    <property type="match status" value="1"/>
</dbReference>
<evidence type="ECO:0000256" key="9">
    <source>
        <dbReference type="ARBA" id="ARBA00023049"/>
    </source>
</evidence>
<feature type="transmembrane region" description="Helical" evidence="11">
    <location>
        <begin position="443"/>
        <end position="461"/>
    </location>
</feature>
<evidence type="ECO:0000256" key="1">
    <source>
        <dbReference type="ARBA" id="ARBA00001947"/>
    </source>
</evidence>
<comment type="caution">
    <text evidence="13">The sequence shown here is derived from an EMBL/GenBank/DDBJ whole genome shotgun (WGS) entry which is preliminary data.</text>
</comment>
<comment type="similarity">
    <text evidence="3">Belongs to the peptidase M50B family.</text>
</comment>
<evidence type="ECO:0000259" key="12">
    <source>
        <dbReference type="PROSITE" id="PS50106"/>
    </source>
</evidence>
<dbReference type="Proteomes" id="UP000443582">
    <property type="component" value="Unassembled WGS sequence"/>
</dbReference>
<dbReference type="SUPFAM" id="SSF50156">
    <property type="entry name" value="PDZ domain-like"/>
    <property type="match status" value="2"/>
</dbReference>
<name>A0ABY0IHY0_9BACT</name>
<comment type="cofactor">
    <cofactor evidence="1">
        <name>Zn(2+)</name>
        <dbReference type="ChEBI" id="CHEBI:29105"/>
    </cofactor>
</comment>
<evidence type="ECO:0000256" key="7">
    <source>
        <dbReference type="ARBA" id="ARBA00022833"/>
    </source>
</evidence>
<keyword evidence="5 11" id="KW-0812">Transmembrane</keyword>
<feature type="transmembrane region" description="Helical" evidence="11">
    <location>
        <begin position="6"/>
        <end position="26"/>
    </location>
</feature>
<proteinExistence type="inferred from homology"/>
<evidence type="ECO:0000256" key="8">
    <source>
        <dbReference type="ARBA" id="ARBA00022989"/>
    </source>
</evidence>
<dbReference type="PANTHER" id="PTHR42837">
    <property type="entry name" value="REGULATOR OF SIGMA-E PROTEASE RSEP"/>
    <property type="match status" value="1"/>
</dbReference>